<dbReference type="AlphaFoldDB" id="A0A7T5UHH2"/>
<dbReference type="InterPro" id="IPR002197">
    <property type="entry name" value="HTH_Fis"/>
</dbReference>
<dbReference type="PROSITE" id="PS00688">
    <property type="entry name" value="SIGMA54_INTERACT_3"/>
    <property type="match status" value="1"/>
</dbReference>
<dbReference type="Pfam" id="PF02954">
    <property type="entry name" value="HTH_8"/>
    <property type="match status" value="1"/>
</dbReference>
<proteinExistence type="predicted"/>
<dbReference type="Pfam" id="PF25601">
    <property type="entry name" value="AAA_lid_14"/>
    <property type="match status" value="1"/>
</dbReference>
<dbReference type="InterPro" id="IPR009057">
    <property type="entry name" value="Homeodomain-like_sf"/>
</dbReference>
<keyword evidence="2" id="KW-0547">Nucleotide-binding</keyword>
<dbReference type="Gene3D" id="3.40.50.300">
    <property type="entry name" value="P-loop containing nucleotide triphosphate hydrolases"/>
    <property type="match status" value="1"/>
</dbReference>
<dbReference type="Gene3D" id="1.10.8.60">
    <property type="match status" value="1"/>
</dbReference>
<evidence type="ECO:0000256" key="5">
    <source>
        <dbReference type="ARBA" id="ARBA00023015"/>
    </source>
</evidence>
<dbReference type="FunFam" id="3.40.50.300:FF:000006">
    <property type="entry name" value="DNA-binding transcriptional regulator NtrC"/>
    <property type="match status" value="1"/>
</dbReference>
<evidence type="ECO:0000256" key="3">
    <source>
        <dbReference type="ARBA" id="ARBA00022840"/>
    </source>
</evidence>
<dbReference type="SMART" id="SM00382">
    <property type="entry name" value="AAA"/>
    <property type="match status" value="1"/>
</dbReference>
<organism evidence="9 10">
    <name type="scientific">Micavibrio aeruginosavorus</name>
    <dbReference type="NCBI Taxonomy" id="349221"/>
    <lineage>
        <taxon>Bacteria</taxon>
        <taxon>Pseudomonadati</taxon>
        <taxon>Bdellovibrionota</taxon>
        <taxon>Bdellovibrionia</taxon>
        <taxon>Bdellovibrionales</taxon>
        <taxon>Pseudobdellovibrionaceae</taxon>
        <taxon>Micavibrio</taxon>
    </lineage>
</organism>
<name>A0A7T5UHH2_9BACT</name>
<sequence>MQNVQEAPRDTLIMEQRRETTSLENKARRGKFIGTSARMQVLYEQIAHAARSQAPVFITGETGTGKDICAEAIHRYSPRQNMPFITVNCAMIDRDHLESELFGHVQGAFPGALNAHTGAIRMADGGTLFLDDITDMNPETQGRLLHFLQYRSFSKIGSNETETASIRIVCATSRNPLTEVGREHLREDLFFRLHVIPIEMPALRERGDDVLDIAYALLKRYNREEGRSFHDFSADVRAFFRNYSWPGNIRQLQNVIRYICVMHDSDLVTAALLPRALLHRPQDFQSARGSLETPLMPVLTPPPQHENEAMKTSEGTPLAEPFIEMKLADIERYVIENTVSRMAGNIPQAAAHLGVAPSTLYRKRLAWAPATLKNPENPPSMPQRREG</sequence>
<dbReference type="GO" id="GO:0043565">
    <property type="term" value="F:sequence-specific DNA binding"/>
    <property type="evidence" value="ECO:0007669"/>
    <property type="project" value="InterPro"/>
</dbReference>
<keyword evidence="5" id="KW-0805">Transcription regulation</keyword>
<dbReference type="InterPro" id="IPR027417">
    <property type="entry name" value="P-loop_NTPase"/>
</dbReference>
<dbReference type="Gene3D" id="1.10.10.60">
    <property type="entry name" value="Homeodomain-like"/>
    <property type="match status" value="1"/>
</dbReference>
<dbReference type="PROSITE" id="PS50045">
    <property type="entry name" value="SIGMA54_INTERACT_4"/>
    <property type="match status" value="1"/>
</dbReference>
<dbReference type="InterPro" id="IPR002078">
    <property type="entry name" value="Sigma_54_int"/>
</dbReference>
<keyword evidence="3" id="KW-0067">ATP-binding</keyword>
<evidence type="ECO:0000256" key="7">
    <source>
        <dbReference type="ARBA" id="ARBA00023163"/>
    </source>
</evidence>
<dbReference type="InterPro" id="IPR058031">
    <property type="entry name" value="AAA_lid_NorR"/>
</dbReference>
<keyword evidence="4" id="KW-0902">Two-component regulatory system</keyword>
<dbReference type="GO" id="GO:0005524">
    <property type="term" value="F:ATP binding"/>
    <property type="evidence" value="ECO:0007669"/>
    <property type="project" value="UniProtKB-KW"/>
</dbReference>
<reference evidence="9 10" key="1">
    <citation type="submission" date="2020-07" db="EMBL/GenBank/DDBJ databases">
        <title>Huge and variable diversity of episymbiotic CPR bacteria and DPANN archaea in groundwater ecosystems.</title>
        <authorList>
            <person name="He C.Y."/>
            <person name="Keren R."/>
            <person name="Whittaker M."/>
            <person name="Farag I.F."/>
            <person name="Doudna J."/>
            <person name="Cate J.H.D."/>
            <person name="Banfield J.F."/>
        </authorList>
    </citation>
    <scope>NUCLEOTIDE SEQUENCE [LARGE SCALE GENOMIC DNA]</scope>
    <source>
        <strain evidence="9">NC_groundwater_70_Ag_B-0.1um_54_66</strain>
    </source>
</reference>
<dbReference type="PANTHER" id="PTHR32071">
    <property type="entry name" value="TRANSCRIPTIONAL REGULATORY PROTEIN"/>
    <property type="match status" value="1"/>
</dbReference>
<dbReference type="SUPFAM" id="SSF52540">
    <property type="entry name" value="P-loop containing nucleoside triphosphate hydrolases"/>
    <property type="match status" value="1"/>
</dbReference>
<evidence type="ECO:0000256" key="6">
    <source>
        <dbReference type="ARBA" id="ARBA00023125"/>
    </source>
</evidence>
<dbReference type="InterPro" id="IPR025944">
    <property type="entry name" value="Sigma_54_int_dom_CS"/>
</dbReference>
<keyword evidence="1" id="KW-0597">Phosphoprotein</keyword>
<evidence type="ECO:0000313" key="9">
    <source>
        <dbReference type="EMBL" id="QQG36430.1"/>
    </source>
</evidence>
<evidence type="ECO:0000256" key="4">
    <source>
        <dbReference type="ARBA" id="ARBA00023012"/>
    </source>
</evidence>
<dbReference type="FunFam" id="1.10.8.60:FF:000120">
    <property type="entry name" value="Sigma-54-dependent Fis family transcriptional regulator"/>
    <property type="match status" value="1"/>
</dbReference>
<keyword evidence="6" id="KW-0238">DNA-binding</keyword>
<evidence type="ECO:0000256" key="1">
    <source>
        <dbReference type="ARBA" id="ARBA00022553"/>
    </source>
</evidence>
<dbReference type="EMBL" id="CP066681">
    <property type="protein sequence ID" value="QQG36430.1"/>
    <property type="molecule type" value="Genomic_DNA"/>
</dbReference>
<dbReference type="Proteomes" id="UP000595362">
    <property type="component" value="Chromosome"/>
</dbReference>
<dbReference type="PANTHER" id="PTHR32071:SF117">
    <property type="entry name" value="PTS-DEPENDENT DIHYDROXYACETONE KINASE OPERON REGULATORY PROTEIN-RELATED"/>
    <property type="match status" value="1"/>
</dbReference>
<evidence type="ECO:0000313" key="10">
    <source>
        <dbReference type="Proteomes" id="UP000595362"/>
    </source>
</evidence>
<evidence type="ECO:0000256" key="2">
    <source>
        <dbReference type="ARBA" id="ARBA00022741"/>
    </source>
</evidence>
<dbReference type="Pfam" id="PF00158">
    <property type="entry name" value="Sigma54_activat"/>
    <property type="match status" value="1"/>
</dbReference>
<feature type="domain" description="Sigma-54 factor interaction" evidence="8">
    <location>
        <begin position="32"/>
        <end position="261"/>
    </location>
</feature>
<keyword evidence="7" id="KW-0804">Transcription</keyword>
<evidence type="ECO:0000259" key="8">
    <source>
        <dbReference type="PROSITE" id="PS50045"/>
    </source>
</evidence>
<dbReference type="CDD" id="cd00009">
    <property type="entry name" value="AAA"/>
    <property type="match status" value="1"/>
</dbReference>
<dbReference type="GO" id="GO:0000160">
    <property type="term" value="P:phosphorelay signal transduction system"/>
    <property type="evidence" value="ECO:0007669"/>
    <property type="project" value="UniProtKB-KW"/>
</dbReference>
<protein>
    <submittedName>
        <fullName evidence="9">Sigma-54-dependent Fis family transcriptional regulator</fullName>
    </submittedName>
</protein>
<accession>A0A7T5UHH2</accession>
<dbReference type="SUPFAM" id="SSF46689">
    <property type="entry name" value="Homeodomain-like"/>
    <property type="match status" value="1"/>
</dbReference>
<dbReference type="GO" id="GO:0006355">
    <property type="term" value="P:regulation of DNA-templated transcription"/>
    <property type="evidence" value="ECO:0007669"/>
    <property type="project" value="InterPro"/>
</dbReference>
<gene>
    <name evidence="9" type="ORF">HYS17_01160</name>
</gene>
<dbReference type="InterPro" id="IPR003593">
    <property type="entry name" value="AAA+_ATPase"/>
</dbReference>